<dbReference type="Gene3D" id="3.40.50.1580">
    <property type="entry name" value="Nucleoside phosphorylase domain"/>
    <property type="match status" value="1"/>
</dbReference>
<dbReference type="PANTHER" id="PTHR46082">
    <property type="entry name" value="ATP/GTP-BINDING PROTEIN-RELATED"/>
    <property type="match status" value="1"/>
</dbReference>
<gene>
    <name evidence="2" type="ORF">TWF696_003492</name>
</gene>
<dbReference type="Proteomes" id="UP001375240">
    <property type="component" value="Unassembled WGS sequence"/>
</dbReference>
<protein>
    <recommendedName>
        <fullName evidence="4">Nucleoside phosphorylase domain-containing protein</fullName>
    </recommendedName>
</protein>
<feature type="signal peptide" evidence="1">
    <location>
        <begin position="1"/>
        <end position="25"/>
    </location>
</feature>
<accession>A0AAV9TXJ5</accession>
<sequence>MSRRALTRSSFTILWMCAHPLELFAARDMLQEPSNAVPLPADDPNEYILGSIGRHHIVVTLVDPHNIDRDAEAVAKQAKQTFRHLRFCLVVGIGSGFPSPERDLHLGDVVVGFATVKHWDHGIIYSNSFDHETAGKRVEAPQPLVSAIDKLQRRYDDHRYGNGIALMVEALAAGPRTMLADGLQTALHVLSKDACGYRGALVRRSHCDPRRASLDLSYRREASVAVHYGLVASGSTAIRGPRARNAIRHLLGDILCVDTHAAGVMNVLPCLVIRGVCDYADGEQNDWWQEYAAATAAIYAQQLLGTLDPNSW</sequence>
<name>A0AAV9TXJ5_9PEZI</name>
<dbReference type="GO" id="GO:0003824">
    <property type="term" value="F:catalytic activity"/>
    <property type="evidence" value="ECO:0007669"/>
    <property type="project" value="InterPro"/>
</dbReference>
<evidence type="ECO:0000256" key="1">
    <source>
        <dbReference type="SAM" id="SignalP"/>
    </source>
</evidence>
<feature type="chain" id="PRO_5043350814" description="Nucleoside phosphorylase domain-containing protein" evidence="1">
    <location>
        <begin position="26"/>
        <end position="312"/>
    </location>
</feature>
<dbReference type="EMBL" id="JAVHNQ010000018">
    <property type="protein sequence ID" value="KAK6330395.1"/>
    <property type="molecule type" value="Genomic_DNA"/>
</dbReference>
<dbReference type="PANTHER" id="PTHR46082:SF6">
    <property type="entry name" value="AAA+ ATPASE DOMAIN-CONTAINING PROTEIN-RELATED"/>
    <property type="match status" value="1"/>
</dbReference>
<keyword evidence="3" id="KW-1185">Reference proteome</keyword>
<organism evidence="2 3">
    <name type="scientific">Orbilia brochopaga</name>
    <dbReference type="NCBI Taxonomy" id="3140254"/>
    <lineage>
        <taxon>Eukaryota</taxon>
        <taxon>Fungi</taxon>
        <taxon>Dikarya</taxon>
        <taxon>Ascomycota</taxon>
        <taxon>Pezizomycotina</taxon>
        <taxon>Orbiliomycetes</taxon>
        <taxon>Orbiliales</taxon>
        <taxon>Orbiliaceae</taxon>
        <taxon>Orbilia</taxon>
    </lineage>
</organism>
<evidence type="ECO:0008006" key="4">
    <source>
        <dbReference type="Google" id="ProtNLM"/>
    </source>
</evidence>
<proteinExistence type="predicted"/>
<dbReference type="InterPro" id="IPR035994">
    <property type="entry name" value="Nucleoside_phosphorylase_sf"/>
</dbReference>
<reference evidence="2 3" key="1">
    <citation type="submission" date="2019-10" db="EMBL/GenBank/DDBJ databases">
        <authorList>
            <person name="Palmer J.M."/>
        </authorList>
    </citation>
    <scope>NUCLEOTIDE SEQUENCE [LARGE SCALE GENOMIC DNA]</scope>
    <source>
        <strain evidence="2 3">TWF696</strain>
    </source>
</reference>
<comment type="caution">
    <text evidence="2">The sequence shown here is derived from an EMBL/GenBank/DDBJ whole genome shotgun (WGS) entry which is preliminary data.</text>
</comment>
<keyword evidence="1" id="KW-0732">Signal</keyword>
<evidence type="ECO:0000313" key="2">
    <source>
        <dbReference type="EMBL" id="KAK6330395.1"/>
    </source>
</evidence>
<dbReference type="GO" id="GO:0009116">
    <property type="term" value="P:nucleoside metabolic process"/>
    <property type="evidence" value="ECO:0007669"/>
    <property type="project" value="InterPro"/>
</dbReference>
<evidence type="ECO:0000313" key="3">
    <source>
        <dbReference type="Proteomes" id="UP001375240"/>
    </source>
</evidence>
<dbReference type="AlphaFoldDB" id="A0AAV9TXJ5"/>
<dbReference type="SUPFAM" id="SSF53167">
    <property type="entry name" value="Purine and uridine phosphorylases"/>
    <property type="match status" value="1"/>
</dbReference>
<dbReference type="InterPro" id="IPR053137">
    <property type="entry name" value="NLR-like"/>
</dbReference>